<dbReference type="InterPro" id="IPR012434">
    <property type="entry name" value="DUF1631"/>
</dbReference>
<dbReference type="Pfam" id="PF07793">
    <property type="entry name" value="DUF1631"/>
    <property type="match status" value="2"/>
</dbReference>
<dbReference type="AlphaFoldDB" id="A0A3S2U9N2"/>
<accession>A0A3S2U9N2</accession>
<evidence type="ECO:0000313" key="3">
    <source>
        <dbReference type="Proteomes" id="UP000288587"/>
    </source>
</evidence>
<keyword evidence="3" id="KW-1185">Reference proteome</keyword>
<evidence type="ECO:0000256" key="1">
    <source>
        <dbReference type="SAM" id="MobiDB-lite"/>
    </source>
</evidence>
<dbReference type="EMBL" id="SACM01000006">
    <property type="protein sequence ID" value="RVT82489.1"/>
    <property type="molecule type" value="Genomic_DNA"/>
</dbReference>
<dbReference type="Proteomes" id="UP000288587">
    <property type="component" value="Unassembled WGS sequence"/>
</dbReference>
<dbReference type="OrthoDB" id="6188167at2"/>
<evidence type="ECO:0000313" key="2">
    <source>
        <dbReference type="EMBL" id="RVT82489.1"/>
    </source>
</evidence>
<dbReference type="RefSeq" id="WP_127684297.1">
    <property type="nucleotide sequence ID" value="NZ_SACM01000006.1"/>
</dbReference>
<organism evidence="2 3">
    <name type="scientific">Inhella crocodyli</name>
    <dbReference type="NCBI Taxonomy" id="2499851"/>
    <lineage>
        <taxon>Bacteria</taxon>
        <taxon>Pseudomonadati</taxon>
        <taxon>Pseudomonadota</taxon>
        <taxon>Betaproteobacteria</taxon>
        <taxon>Burkholderiales</taxon>
        <taxon>Sphaerotilaceae</taxon>
        <taxon>Inhella</taxon>
    </lineage>
</organism>
<gene>
    <name evidence="2" type="ORF">EOD73_17320</name>
</gene>
<name>A0A3S2U9N2_9BURK</name>
<feature type="region of interest" description="Disordered" evidence="1">
    <location>
        <begin position="215"/>
        <end position="250"/>
    </location>
</feature>
<comment type="caution">
    <text evidence="2">The sequence shown here is derived from an EMBL/GenBank/DDBJ whole genome shotgun (WGS) entry which is preliminary data.</text>
</comment>
<proteinExistence type="predicted"/>
<protein>
    <submittedName>
        <fullName evidence="2">DUF1631 family protein</fullName>
    </submittedName>
</protein>
<feature type="region of interest" description="Disordered" evidence="1">
    <location>
        <begin position="551"/>
        <end position="577"/>
    </location>
</feature>
<reference evidence="2 3" key="1">
    <citation type="submission" date="2019-01" db="EMBL/GenBank/DDBJ databases">
        <authorList>
            <person name="Chen W.-M."/>
        </authorList>
    </citation>
    <scope>NUCLEOTIDE SEQUENCE [LARGE SCALE GENOMIC DNA]</scope>
    <source>
        <strain evidence="2 3">CCP-18</strain>
    </source>
</reference>
<sequence length="706" mass="75379">MPDSSMLARHLATLSADAPALAQRLVDACLKRLLDPQAQAGAEELRKAAGAAAKWLGPCAPALAGDLAQRLQTAVSEAQARGRPAAPAPRPMASLSLSDLTLVDEDQAELDIEISRIVQAIDLKAEWELRELMGKVRALDGGPSDDRRSVADHYPVAPGVVARAFSHALQGLGPDAVVRRAVMRAAAPALAEALRDHYRTTGEQLQHWGAPEPEYKAMKSPVAGPQGTPHANASAATHAHPGAGMGTPGAASGPAAGFDLQALAQLLASLPPGVQWRLQPTGDAGASAPAVPAAGAAGPVSNAVLHGLFQQMSADTRLEGAVRRAIGRLEETVLRLAEADPTLLTNEHHPTWNLINQIASHAAEHPIAQDPRGTDFLEFVEPVVQRLAKAPQPARADFELALADVQSYIADDQARQVARTAPAREALRQVEQEQQLVPLLRQQVEIQLAKAPPISSTLHRFLTGPWSEVLAHAMSTEGDDSPQTQALIGTVDELLASLQVPRSDAARARVMQGLPALIERLKEGMALIDLPREQGERVLDDLMATHRRVLFPAPSPAPSSPAAPPAERDDDPSTDIQWDDSAYLQEKPGDRWQGSDTNVGSLPTVPMALDAAAAAESSSAWLDTLRMGTRCKVFLQGEWTTARLVWRSDNGQFFMFTSPLAGGAHSMTRRAIERLRAEGLLTAVAEPNLVQRAMHGLREHLDSGMY</sequence>
<feature type="compositionally biased region" description="Pro residues" evidence="1">
    <location>
        <begin position="553"/>
        <end position="564"/>
    </location>
</feature>